<evidence type="ECO:0000256" key="1">
    <source>
        <dbReference type="ARBA" id="ARBA00005912"/>
    </source>
</evidence>
<feature type="domain" description="Ribosome recycling factor" evidence="4">
    <location>
        <begin position="129"/>
        <end position="291"/>
    </location>
</feature>
<reference evidence="5 6" key="1">
    <citation type="journal article" date="2014" name="Mol. Plant">
        <title>Chromosome Scale Genome Assembly and Transcriptome Profiling of Nannochloropsis gaditana in Nitrogen Depletion.</title>
        <authorList>
            <person name="Corteggiani Carpinelli E."/>
            <person name="Telatin A."/>
            <person name="Vitulo N."/>
            <person name="Forcato C."/>
            <person name="D'Angelo M."/>
            <person name="Schiavon R."/>
            <person name="Vezzi A."/>
            <person name="Giacometti G.M."/>
            <person name="Morosinotto T."/>
            <person name="Valle G."/>
        </authorList>
    </citation>
    <scope>NUCLEOTIDE SEQUENCE [LARGE SCALE GENOMIC DNA]</scope>
    <source>
        <strain evidence="5 6">B-31</strain>
    </source>
</reference>
<comment type="caution">
    <text evidence="5">The sequence shown here is derived from an EMBL/GenBank/DDBJ whole genome shotgun (WGS) entry which is preliminary data.</text>
</comment>
<evidence type="ECO:0000256" key="3">
    <source>
        <dbReference type="SAM" id="MobiDB-lite"/>
    </source>
</evidence>
<evidence type="ECO:0000313" key="5">
    <source>
        <dbReference type="EMBL" id="EWM25543.1"/>
    </source>
</evidence>
<proteinExistence type="inferred from homology"/>
<feature type="region of interest" description="Disordered" evidence="3">
    <location>
        <begin position="63"/>
        <end position="108"/>
    </location>
</feature>
<dbReference type="EMBL" id="AZIL01000927">
    <property type="protein sequence ID" value="EWM25543.1"/>
    <property type="molecule type" value="Genomic_DNA"/>
</dbReference>
<dbReference type="PANTHER" id="PTHR20982:SF3">
    <property type="entry name" value="MITOCHONDRIAL RIBOSOME RECYCLING FACTOR PSEUDO 1"/>
    <property type="match status" value="1"/>
</dbReference>
<organism evidence="5 6">
    <name type="scientific">Nannochloropsis gaditana</name>
    <dbReference type="NCBI Taxonomy" id="72520"/>
    <lineage>
        <taxon>Eukaryota</taxon>
        <taxon>Sar</taxon>
        <taxon>Stramenopiles</taxon>
        <taxon>Ochrophyta</taxon>
        <taxon>Eustigmatophyceae</taxon>
        <taxon>Eustigmatales</taxon>
        <taxon>Monodopsidaceae</taxon>
        <taxon>Nannochloropsis</taxon>
    </lineage>
</organism>
<evidence type="ECO:0000313" key="6">
    <source>
        <dbReference type="Proteomes" id="UP000019335"/>
    </source>
</evidence>
<dbReference type="InterPro" id="IPR002661">
    <property type="entry name" value="Ribosome_recyc_fac"/>
</dbReference>
<dbReference type="InterPro" id="IPR023584">
    <property type="entry name" value="Ribosome_recyc_fac_dom"/>
</dbReference>
<dbReference type="AlphaFoldDB" id="W7TPY1"/>
<dbReference type="Pfam" id="PF01765">
    <property type="entry name" value="RRF"/>
    <property type="match status" value="1"/>
</dbReference>
<dbReference type="Proteomes" id="UP000019335">
    <property type="component" value="Chromosome 11"/>
</dbReference>
<dbReference type="GO" id="GO:0005739">
    <property type="term" value="C:mitochondrion"/>
    <property type="evidence" value="ECO:0007669"/>
    <property type="project" value="TreeGrafter"/>
</dbReference>
<dbReference type="FunFam" id="3.30.1360.40:FF:000001">
    <property type="entry name" value="Ribosome-recycling factor"/>
    <property type="match status" value="1"/>
</dbReference>
<dbReference type="Gene3D" id="1.10.132.20">
    <property type="entry name" value="Ribosome-recycling factor"/>
    <property type="match status" value="1"/>
</dbReference>
<evidence type="ECO:0000259" key="4">
    <source>
        <dbReference type="Pfam" id="PF01765"/>
    </source>
</evidence>
<dbReference type="OrthoDB" id="407355at2759"/>
<protein>
    <submittedName>
        <fullName evidence="5">Ribosome recycling factor</fullName>
    </submittedName>
</protein>
<keyword evidence="6" id="KW-1185">Reference proteome</keyword>
<dbReference type="GO" id="GO:0043023">
    <property type="term" value="F:ribosomal large subunit binding"/>
    <property type="evidence" value="ECO:0007669"/>
    <property type="project" value="TreeGrafter"/>
</dbReference>
<accession>W7TPY1</accession>
<name>W7TPY1_9STRA</name>
<dbReference type="Gene3D" id="3.30.1360.40">
    <property type="match status" value="1"/>
</dbReference>
<dbReference type="CDD" id="cd00520">
    <property type="entry name" value="RRF"/>
    <property type="match status" value="1"/>
</dbReference>
<comment type="similarity">
    <text evidence="1">Belongs to the RRF family.</text>
</comment>
<dbReference type="GO" id="GO:0006412">
    <property type="term" value="P:translation"/>
    <property type="evidence" value="ECO:0007669"/>
    <property type="project" value="UniProtKB-KW"/>
</dbReference>
<sequence length="293" mass="32049">MSSFSSGICMRHLSRRLPSPRTKSIMNRALVRAFGGQSNCISRTVSLLQPPVISGLPSQAVRNFSKKDRRKGSANAGGSGSGSGTAAPSRHTAPHHHHAPSIGGVTHNEKPLVDLDKLQSKMERVLRGLEKEFSGVRGGRPDAGMFDHLHVQAYGKATPLSDVAQVTIKSPTLAVIHVYDPDILHPVHEAVQASKLELNPRVDGNVVNVPLPKPSAEMRQGYVKLVSQCTETARQNLRKIRREGMDRLKGEGKEGVGEDDVRRSSKLIESMTEEWVKRVGEALEKKKKEIMTV</sequence>
<gene>
    <name evidence="5" type="ORF">Naga_100232g9</name>
</gene>
<dbReference type="SUPFAM" id="SSF55194">
    <property type="entry name" value="Ribosome recycling factor, RRF"/>
    <property type="match status" value="1"/>
</dbReference>
<keyword evidence="2" id="KW-0648">Protein biosynthesis</keyword>
<evidence type="ECO:0000256" key="2">
    <source>
        <dbReference type="ARBA" id="ARBA00022917"/>
    </source>
</evidence>
<dbReference type="InterPro" id="IPR036191">
    <property type="entry name" value="RRF_sf"/>
</dbReference>
<dbReference type="PANTHER" id="PTHR20982">
    <property type="entry name" value="RIBOSOME RECYCLING FACTOR"/>
    <property type="match status" value="1"/>
</dbReference>